<keyword evidence="4" id="KW-1185">Reference proteome</keyword>
<evidence type="ECO:0000313" key="3">
    <source>
        <dbReference type="EMBL" id="KIM95974.1"/>
    </source>
</evidence>
<dbReference type="OrthoDB" id="2683368at2759"/>
<evidence type="ECO:0000259" key="2">
    <source>
        <dbReference type="Pfam" id="PF14475"/>
    </source>
</evidence>
<protein>
    <recommendedName>
        <fullName evidence="2">Mso1 N-terminal domain-containing protein</fullName>
    </recommendedName>
</protein>
<reference evidence="3 4" key="1">
    <citation type="submission" date="2014-04" db="EMBL/GenBank/DDBJ databases">
        <authorList>
            <consortium name="DOE Joint Genome Institute"/>
            <person name="Kuo A."/>
            <person name="Martino E."/>
            <person name="Perotto S."/>
            <person name="Kohler A."/>
            <person name="Nagy L.G."/>
            <person name="Floudas D."/>
            <person name="Copeland A."/>
            <person name="Barry K.W."/>
            <person name="Cichocki N."/>
            <person name="Veneault-Fourrey C."/>
            <person name="LaButti K."/>
            <person name="Lindquist E.A."/>
            <person name="Lipzen A."/>
            <person name="Lundell T."/>
            <person name="Morin E."/>
            <person name="Murat C."/>
            <person name="Sun H."/>
            <person name="Tunlid A."/>
            <person name="Henrissat B."/>
            <person name="Grigoriev I.V."/>
            <person name="Hibbett D.S."/>
            <person name="Martin F."/>
            <person name="Nordberg H.P."/>
            <person name="Cantor M.N."/>
            <person name="Hua S.X."/>
        </authorList>
    </citation>
    <scope>NUCLEOTIDE SEQUENCE [LARGE SCALE GENOMIC DNA]</scope>
    <source>
        <strain evidence="3 4">Zn</strain>
    </source>
</reference>
<sequence length="307" mass="32909">MPSYFSDLLTTTTSRVATLRANLLTNENDGDTQDDTHLCRVLRAYYTEKGRQFPAWLPPDPKLPPPVAVQPVLYTPGVGSSYGNLNQTPGGTALSSLWDSQPQSASASISSASQVQSSRGPSPGPRPSPAARPNPFTRQQQQQQRSNSPQSQGLARPLPSQREGSYQSINRAGDQPPRSLGNEQYTSAKDRLRKLARPKVETPRGSDSSQQSGRNNGYFSAGPSTTNYEDRFAPPEGGYAGVRTRVSDKPFVAATSPWATTESEFGGGGYGYNSGSQSATTTSRPGLPSDPAANRRGAGMSNGQRRR</sequence>
<gene>
    <name evidence="3" type="ORF">OIDMADRAFT_148500</name>
</gene>
<feature type="domain" description="Mso1 N-terminal" evidence="2">
    <location>
        <begin position="19"/>
        <end position="57"/>
    </location>
</feature>
<organism evidence="3 4">
    <name type="scientific">Oidiodendron maius (strain Zn)</name>
    <dbReference type="NCBI Taxonomy" id="913774"/>
    <lineage>
        <taxon>Eukaryota</taxon>
        <taxon>Fungi</taxon>
        <taxon>Dikarya</taxon>
        <taxon>Ascomycota</taxon>
        <taxon>Pezizomycotina</taxon>
        <taxon>Leotiomycetes</taxon>
        <taxon>Leotiomycetes incertae sedis</taxon>
        <taxon>Myxotrichaceae</taxon>
        <taxon>Oidiodendron</taxon>
    </lineage>
</organism>
<feature type="compositionally biased region" description="Low complexity" evidence="1">
    <location>
        <begin position="100"/>
        <end position="121"/>
    </location>
</feature>
<dbReference type="EMBL" id="KN832885">
    <property type="protein sequence ID" value="KIM95974.1"/>
    <property type="molecule type" value="Genomic_DNA"/>
</dbReference>
<dbReference type="Proteomes" id="UP000054321">
    <property type="component" value="Unassembled WGS sequence"/>
</dbReference>
<evidence type="ECO:0000256" key="1">
    <source>
        <dbReference type="SAM" id="MobiDB-lite"/>
    </source>
</evidence>
<feature type="region of interest" description="Disordered" evidence="1">
    <location>
        <begin position="93"/>
        <end position="242"/>
    </location>
</feature>
<feature type="compositionally biased region" description="Polar residues" evidence="1">
    <location>
        <begin position="205"/>
        <end position="227"/>
    </location>
</feature>
<dbReference type="InterPro" id="IPR028095">
    <property type="entry name" value="Mso1_N_dom"/>
</dbReference>
<feature type="region of interest" description="Disordered" evidence="1">
    <location>
        <begin position="258"/>
        <end position="307"/>
    </location>
</feature>
<dbReference type="Pfam" id="PF14475">
    <property type="entry name" value="Mso1_Sec1_bdg"/>
    <property type="match status" value="1"/>
</dbReference>
<dbReference type="AlphaFoldDB" id="A0A0C3GXK2"/>
<dbReference type="InParanoid" id="A0A0C3GXK2"/>
<feature type="compositionally biased region" description="Low complexity" evidence="1">
    <location>
        <begin position="133"/>
        <end position="152"/>
    </location>
</feature>
<accession>A0A0C3GXK2</accession>
<dbReference type="HOGENOM" id="CLU_061436_0_0_1"/>
<feature type="compositionally biased region" description="Pro residues" evidence="1">
    <location>
        <begin position="122"/>
        <end position="132"/>
    </location>
</feature>
<proteinExistence type="predicted"/>
<name>A0A0C3GXK2_OIDMZ</name>
<evidence type="ECO:0000313" key="4">
    <source>
        <dbReference type="Proteomes" id="UP000054321"/>
    </source>
</evidence>
<reference evidence="4" key="2">
    <citation type="submission" date="2015-01" db="EMBL/GenBank/DDBJ databases">
        <title>Evolutionary Origins and Diversification of the Mycorrhizal Mutualists.</title>
        <authorList>
            <consortium name="DOE Joint Genome Institute"/>
            <consortium name="Mycorrhizal Genomics Consortium"/>
            <person name="Kohler A."/>
            <person name="Kuo A."/>
            <person name="Nagy L.G."/>
            <person name="Floudas D."/>
            <person name="Copeland A."/>
            <person name="Barry K.W."/>
            <person name="Cichocki N."/>
            <person name="Veneault-Fourrey C."/>
            <person name="LaButti K."/>
            <person name="Lindquist E.A."/>
            <person name="Lipzen A."/>
            <person name="Lundell T."/>
            <person name="Morin E."/>
            <person name="Murat C."/>
            <person name="Riley R."/>
            <person name="Ohm R."/>
            <person name="Sun H."/>
            <person name="Tunlid A."/>
            <person name="Henrissat B."/>
            <person name="Grigoriev I.V."/>
            <person name="Hibbett D.S."/>
            <person name="Martin F."/>
        </authorList>
    </citation>
    <scope>NUCLEOTIDE SEQUENCE [LARGE SCALE GENOMIC DNA]</scope>
    <source>
        <strain evidence="4">Zn</strain>
    </source>
</reference>